<feature type="domain" description="WW" evidence="7">
    <location>
        <begin position="4"/>
        <end position="37"/>
    </location>
</feature>
<dbReference type="AlphaFoldDB" id="A0A9W8E423"/>
<dbReference type="SUPFAM" id="SSF81698">
    <property type="entry name" value="FF domain"/>
    <property type="match status" value="3"/>
</dbReference>
<dbReference type="PROSITE" id="PS50020">
    <property type="entry name" value="WW_DOMAIN_2"/>
    <property type="match status" value="2"/>
</dbReference>
<dbReference type="PANTHER" id="PTHR15377">
    <property type="entry name" value="TRANSCRIPTION ELONGATION REGULATOR 1"/>
    <property type="match status" value="1"/>
</dbReference>
<reference evidence="9" key="1">
    <citation type="submission" date="2022-07" db="EMBL/GenBank/DDBJ databases">
        <title>Phylogenomic reconstructions and comparative analyses of Kickxellomycotina fungi.</title>
        <authorList>
            <person name="Reynolds N.K."/>
            <person name="Stajich J.E."/>
            <person name="Barry K."/>
            <person name="Grigoriev I.V."/>
            <person name="Crous P."/>
            <person name="Smith M.E."/>
        </authorList>
    </citation>
    <scope>NUCLEOTIDE SEQUENCE</scope>
    <source>
        <strain evidence="9">RSA 1196</strain>
    </source>
</reference>
<feature type="compositionally biased region" description="Basic and acidic residues" evidence="6">
    <location>
        <begin position="410"/>
        <end position="431"/>
    </location>
</feature>
<dbReference type="OrthoDB" id="410044at2759"/>
<dbReference type="GO" id="GO:0003712">
    <property type="term" value="F:transcription coregulator activity"/>
    <property type="evidence" value="ECO:0007669"/>
    <property type="project" value="TreeGrafter"/>
</dbReference>
<dbReference type="GO" id="GO:0070063">
    <property type="term" value="F:RNA polymerase binding"/>
    <property type="evidence" value="ECO:0007669"/>
    <property type="project" value="InterPro"/>
</dbReference>
<protein>
    <submittedName>
        <fullName evidence="9">Uncharacterized protein</fullName>
    </submittedName>
</protein>
<dbReference type="PROSITE" id="PS51676">
    <property type="entry name" value="FF"/>
    <property type="match status" value="1"/>
</dbReference>
<dbReference type="Pfam" id="PF01846">
    <property type="entry name" value="FF"/>
    <property type="match status" value="3"/>
</dbReference>
<feature type="region of interest" description="Disordered" evidence="6">
    <location>
        <begin position="146"/>
        <end position="172"/>
    </location>
</feature>
<evidence type="ECO:0000259" key="7">
    <source>
        <dbReference type="PROSITE" id="PS50020"/>
    </source>
</evidence>
<dbReference type="SMART" id="SM00456">
    <property type="entry name" value="WW"/>
    <property type="match status" value="2"/>
</dbReference>
<comment type="caution">
    <text evidence="9">The sequence shown here is derived from an EMBL/GenBank/DDBJ whole genome shotgun (WGS) entry which is preliminary data.</text>
</comment>
<evidence type="ECO:0000259" key="8">
    <source>
        <dbReference type="PROSITE" id="PS51676"/>
    </source>
</evidence>
<dbReference type="GO" id="GO:0006397">
    <property type="term" value="P:mRNA processing"/>
    <property type="evidence" value="ECO:0007669"/>
    <property type="project" value="UniProtKB-KW"/>
</dbReference>
<dbReference type="Proteomes" id="UP001150925">
    <property type="component" value="Unassembled WGS sequence"/>
</dbReference>
<dbReference type="GO" id="GO:0008380">
    <property type="term" value="P:RNA splicing"/>
    <property type="evidence" value="ECO:0007669"/>
    <property type="project" value="UniProtKB-KW"/>
</dbReference>
<keyword evidence="2" id="KW-0507">mRNA processing</keyword>
<feature type="non-terminal residue" evidence="9">
    <location>
        <position position="502"/>
    </location>
</feature>
<evidence type="ECO:0000256" key="6">
    <source>
        <dbReference type="SAM" id="MobiDB-lite"/>
    </source>
</evidence>
<evidence type="ECO:0000256" key="4">
    <source>
        <dbReference type="ARBA" id="ARBA00023187"/>
    </source>
</evidence>
<accession>A0A9W8E423</accession>
<gene>
    <name evidence="9" type="ORF">IWQ62_005947</name>
</gene>
<evidence type="ECO:0000313" key="9">
    <source>
        <dbReference type="EMBL" id="KAJ1953623.1"/>
    </source>
</evidence>
<keyword evidence="4" id="KW-0508">mRNA splicing</keyword>
<feature type="domain" description="WW" evidence="7">
    <location>
        <begin position="58"/>
        <end position="87"/>
    </location>
</feature>
<keyword evidence="5" id="KW-0539">Nucleus</keyword>
<dbReference type="InterPro" id="IPR001202">
    <property type="entry name" value="WW_dom"/>
</dbReference>
<evidence type="ECO:0000256" key="1">
    <source>
        <dbReference type="ARBA" id="ARBA00004123"/>
    </source>
</evidence>
<sequence>MPRTSTNNRWTEHEGPDGTLYYYDHISGTSVWERPAEFVPSEAPVKELPQSSRAIPGTPWTIVTTNANRVYYYNNETKTSDWQVPEEIADQVRALATPTGGPTTSTPSTNAVINATEPERPAVVELSVQDGTEMTEEDMAYQFEQMEEGEENPESVHDDTPASGVSPDEQISPDANVQQHLAPEESDQQFKQLLRDKNVSPFSTWERELHHIINDPRYALVKTLKQRKELFDEYCAEKAAQKRSSSSLDGVPNEKPRDAFRRLLVEHVTSDTTLWGEAQRRLRKHSAWLGLTSTREKEAMFRAHVRNLKESRAHSRRAEFLQLLKDTPGIHGRSRWHKCQSRLEHAPAYHAIATPHERETIFREYIDSLNRSHSRSHSRSRSPSPSRSKPSRRGRHGDQRSPSPNPLEPSRYREAESLRRRAREVERDRRAQRWHTSLSREQAKRKEIEQAFQAWLIDRVKSHRCDWSAVRDLLRQDQWERNHGEIDRDHFYQLFKTHQRNL</sequence>
<dbReference type="Gene3D" id="2.20.70.10">
    <property type="match status" value="2"/>
</dbReference>
<dbReference type="SMART" id="SM00441">
    <property type="entry name" value="FF"/>
    <property type="match status" value="4"/>
</dbReference>
<feature type="domain" description="FF" evidence="8">
    <location>
        <begin position="179"/>
        <end position="237"/>
    </location>
</feature>
<dbReference type="CDD" id="cd00201">
    <property type="entry name" value="WW"/>
    <property type="match status" value="2"/>
</dbReference>
<dbReference type="InterPro" id="IPR002713">
    <property type="entry name" value="FF_domain"/>
</dbReference>
<dbReference type="InterPro" id="IPR045148">
    <property type="entry name" value="TCRG1-like"/>
</dbReference>
<proteinExistence type="predicted"/>
<evidence type="ECO:0000256" key="2">
    <source>
        <dbReference type="ARBA" id="ARBA00022664"/>
    </source>
</evidence>
<keyword evidence="10" id="KW-1185">Reference proteome</keyword>
<comment type="subcellular location">
    <subcellularLocation>
        <location evidence="1">Nucleus</location>
    </subcellularLocation>
</comment>
<keyword evidence="3" id="KW-0677">Repeat</keyword>
<dbReference type="SUPFAM" id="SSF51045">
    <property type="entry name" value="WW domain"/>
    <property type="match status" value="2"/>
</dbReference>
<dbReference type="GO" id="GO:0005634">
    <property type="term" value="C:nucleus"/>
    <property type="evidence" value="ECO:0007669"/>
    <property type="project" value="UniProtKB-SubCell"/>
</dbReference>
<name>A0A9W8E423_9FUNG</name>
<dbReference type="Gene3D" id="1.10.10.440">
    <property type="entry name" value="FF domain"/>
    <property type="match status" value="4"/>
</dbReference>
<dbReference type="Pfam" id="PF00397">
    <property type="entry name" value="WW"/>
    <property type="match status" value="1"/>
</dbReference>
<organism evidence="9 10">
    <name type="scientific">Dispira parvispora</name>
    <dbReference type="NCBI Taxonomy" id="1520584"/>
    <lineage>
        <taxon>Eukaryota</taxon>
        <taxon>Fungi</taxon>
        <taxon>Fungi incertae sedis</taxon>
        <taxon>Zoopagomycota</taxon>
        <taxon>Kickxellomycotina</taxon>
        <taxon>Dimargaritomycetes</taxon>
        <taxon>Dimargaritales</taxon>
        <taxon>Dimargaritaceae</taxon>
        <taxon>Dispira</taxon>
    </lineage>
</organism>
<dbReference type="PANTHER" id="PTHR15377:SF3">
    <property type="entry name" value="WW DOMAIN-CONTAINING PROTEIN"/>
    <property type="match status" value="1"/>
</dbReference>
<dbReference type="EMBL" id="JANBPY010002814">
    <property type="protein sequence ID" value="KAJ1953623.1"/>
    <property type="molecule type" value="Genomic_DNA"/>
</dbReference>
<evidence type="ECO:0000313" key="10">
    <source>
        <dbReference type="Proteomes" id="UP001150925"/>
    </source>
</evidence>
<dbReference type="FunFam" id="1.10.10.440:FF:000013">
    <property type="entry name" value="pre-mRNA-processing protein 40A isoform X1"/>
    <property type="match status" value="1"/>
</dbReference>
<dbReference type="InterPro" id="IPR036020">
    <property type="entry name" value="WW_dom_sf"/>
</dbReference>
<feature type="region of interest" description="Disordered" evidence="6">
    <location>
        <begin position="370"/>
        <end position="442"/>
    </location>
</feature>
<evidence type="ECO:0000256" key="3">
    <source>
        <dbReference type="ARBA" id="ARBA00022737"/>
    </source>
</evidence>
<evidence type="ECO:0000256" key="5">
    <source>
        <dbReference type="ARBA" id="ARBA00023242"/>
    </source>
</evidence>
<dbReference type="InterPro" id="IPR036517">
    <property type="entry name" value="FF_domain_sf"/>
</dbReference>